<dbReference type="GO" id="GO:0002161">
    <property type="term" value="F:aminoacyl-tRNA deacylase activity"/>
    <property type="evidence" value="ECO:0007669"/>
    <property type="project" value="UniProtKB-ARBA"/>
</dbReference>
<comment type="catalytic activity">
    <reaction evidence="13 14">
        <text>tRNA(Thr) + L-threonine + ATP = L-threonyl-tRNA(Thr) + AMP + diphosphate + H(+)</text>
        <dbReference type="Rhea" id="RHEA:24624"/>
        <dbReference type="Rhea" id="RHEA-COMP:9670"/>
        <dbReference type="Rhea" id="RHEA-COMP:9704"/>
        <dbReference type="ChEBI" id="CHEBI:15378"/>
        <dbReference type="ChEBI" id="CHEBI:30616"/>
        <dbReference type="ChEBI" id="CHEBI:33019"/>
        <dbReference type="ChEBI" id="CHEBI:57926"/>
        <dbReference type="ChEBI" id="CHEBI:78442"/>
        <dbReference type="ChEBI" id="CHEBI:78534"/>
        <dbReference type="ChEBI" id="CHEBI:456215"/>
        <dbReference type="EC" id="6.1.1.3"/>
    </reaction>
</comment>
<evidence type="ECO:0000256" key="8">
    <source>
        <dbReference type="ARBA" id="ARBA00022833"/>
    </source>
</evidence>
<dbReference type="InterPro" id="IPR012947">
    <property type="entry name" value="tRNA_SAD"/>
</dbReference>
<dbReference type="PRINTS" id="PR01047">
    <property type="entry name" value="TRNASYNTHTHR"/>
</dbReference>
<dbReference type="Gene3D" id="3.30.54.20">
    <property type="match status" value="1"/>
</dbReference>
<dbReference type="NCBIfam" id="TIGR00418">
    <property type="entry name" value="thrS"/>
    <property type="match status" value="1"/>
</dbReference>
<dbReference type="Gene3D" id="3.30.930.10">
    <property type="entry name" value="Bira Bifunctional Protein, Domain 2"/>
    <property type="match status" value="1"/>
</dbReference>
<comment type="cofactor">
    <cofactor evidence="14">
        <name>Zn(2+)</name>
        <dbReference type="ChEBI" id="CHEBI:29105"/>
    </cofactor>
    <text evidence="14">Binds 1 zinc ion per subunit.</text>
</comment>
<evidence type="ECO:0000256" key="9">
    <source>
        <dbReference type="ARBA" id="ARBA00022840"/>
    </source>
</evidence>
<dbReference type="InterPro" id="IPR004095">
    <property type="entry name" value="TGS"/>
</dbReference>
<dbReference type="GO" id="GO:0005737">
    <property type="term" value="C:cytoplasm"/>
    <property type="evidence" value="ECO:0007669"/>
    <property type="project" value="UniProtKB-SubCell"/>
</dbReference>
<gene>
    <name evidence="14 18" type="primary">thrS</name>
    <name evidence="19" type="ORF">SAMN05444342_4140</name>
    <name evidence="18" type="ORF">ZOD2009_18095</name>
</gene>
<evidence type="ECO:0000256" key="4">
    <source>
        <dbReference type="ARBA" id="ARBA00022555"/>
    </source>
</evidence>
<dbReference type="eggNOG" id="arCOG00401">
    <property type="taxonomic scope" value="Archaea"/>
</dbReference>
<dbReference type="InterPro" id="IPR004154">
    <property type="entry name" value="Anticodon-bd"/>
</dbReference>
<organism evidence="18 20">
    <name type="scientific">Haladaptatus paucihalophilus DX253</name>
    <dbReference type="NCBI Taxonomy" id="797209"/>
    <lineage>
        <taxon>Archaea</taxon>
        <taxon>Methanobacteriati</taxon>
        <taxon>Methanobacteriota</taxon>
        <taxon>Stenosarchaea group</taxon>
        <taxon>Halobacteria</taxon>
        <taxon>Halobacteriales</taxon>
        <taxon>Haladaptataceae</taxon>
        <taxon>Haladaptatus</taxon>
    </lineage>
</organism>
<dbReference type="SUPFAM" id="SSF52954">
    <property type="entry name" value="Class II aaRS ABD-related"/>
    <property type="match status" value="1"/>
</dbReference>
<dbReference type="SUPFAM" id="SSF55186">
    <property type="entry name" value="ThrRS/AlaRS common domain"/>
    <property type="match status" value="1"/>
</dbReference>
<keyword evidence="11 14" id="KW-0648">Protein biosynthesis</keyword>
<dbReference type="InterPro" id="IPR012675">
    <property type="entry name" value="Beta-grasp_dom_sf"/>
</dbReference>
<dbReference type="Pfam" id="PF07973">
    <property type="entry name" value="tRNA_SAD"/>
    <property type="match status" value="1"/>
</dbReference>
<dbReference type="STRING" id="797209.GCA_000376445_02256"/>
<dbReference type="Proteomes" id="UP000184203">
    <property type="component" value="Unassembled WGS sequence"/>
</dbReference>
<dbReference type="InterPro" id="IPR006195">
    <property type="entry name" value="aa-tRNA-synth_II"/>
</dbReference>
<feature type="binding site" evidence="14">
    <location>
        <position position="339"/>
    </location>
    <ligand>
        <name>Zn(2+)</name>
        <dbReference type="ChEBI" id="CHEBI:29105"/>
        <note>catalytic</note>
    </ligand>
</feature>
<evidence type="ECO:0000256" key="13">
    <source>
        <dbReference type="ARBA" id="ARBA00049515"/>
    </source>
</evidence>
<keyword evidence="21" id="KW-1185">Reference proteome</keyword>
<keyword evidence="6 14" id="KW-0479">Metal-binding</keyword>
<dbReference type="InterPro" id="IPR045864">
    <property type="entry name" value="aa-tRNA-synth_II/BPL/LPL"/>
</dbReference>
<evidence type="ECO:0000259" key="17">
    <source>
        <dbReference type="PROSITE" id="PS51880"/>
    </source>
</evidence>
<dbReference type="EMBL" id="AEMG01000022">
    <property type="protein sequence ID" value="EFW90631.1"/>
    <property type="molecule type" value="Genomic_DNA"/>
</dbReference>
<dbReference type="InterPro" id="IPR047246">
    <property type="entry name" value="ThrRS_anticodon"/>
</dbReference>
<dbReference type="Pfam" id="PF03129">
    <property type="entry name" value="HGTP_anticodon"/>
    <property type="match status" value="1"/>
</dbReference>
<dbReference type="PROSITE" id="PS51880">
    <property type="entry name" value="TGS"/>
    <property type="match status" value="1"/>
</dbReference>
<evidence type="ECO:0000256" key="10">
    <source>
        <dbReference type="ARBA" id="ARBA00022884"/>
    </source>
</evidence>
<evidence type="ECO:0000256" key="2">
    <source>
        <dbReference type="ARBA" id="ARBA00008226"/>
    </source>
</evidence>
<evidence type="ECO:0000256" key="14">
    <source>
        <dbReference type="HAMAP-Rule" id="MF_00184"/>
    </source>
</evidence>
<evidence type="ECO:0000256" key="7">
    <source>
        <dbReference type="ARBA" id="ARBA00022741"/>
    </source>
</evidence>
<evidence type="ECO:0000313" key="21">
    <source>
        <dbReference type="Proteomes" id="UP000184203"/>
    </source>
</evidence>
<dbReference type="HAMAP" id="MF_00184">
    <property type="entry name" value="Thr_tRNA_synth"/>
    <property type="match status" value="1"/>
</dbReference>
<feature type="binding site" evidence="14">
    <location>
        <position position="390"/>
    </location>
    <ligand>
        <name>Zn(2+)</name>
        <dbReference type="ChEBI" id="CHEBI:29105"/>
        <note>catalytic</note>
    </ligand>
</feature>
<accession>E7QXT0</accession>
<dbReference type="Pfam" id="PF00587">
    <property type="entry name" value="tRNA-synt_2b"/>
    <property type="match status" value="1"/>
</dbReference>
<dbReference type="FunFam" id="3.30.54.20:FF:000002">
    <property type="entry name" value="Threonine--tRNA ligase"/>
    <property type="match status" value="1"/>
</dbReference>
<sequence length="645" mass="73037">MSQQSQNGVIVSLPDGSKREFDGPVSVSDVAYDIGPGLGEDCLAGIVDGNLVAPEYRIGSNSDLRIVTPGSEDAVRVLRHSAAHVLAQAVSRLFPDAKLAIGPPTDEGFYYDFDGLDIDEDDLADIEAEMRDIVSADYDIVREEVSPEEARERLADQPYKLELLDDIAADEPVTFYRQGEFEDLCAGPHVASTGEVGALSLLEIAGAYWRGDEDEAMLTRMYGTAFERESELESFLERREEAAKRDHRKIGREMDLFSVPDHSPGCVNFHPNGMAIRRELEEYVREKNAELGYEEVKTPELNHTELWKKSGHYDHFKEEGEMFAWEQNGHEYGLKPMNCANHAHIYDDQRRSYRDLPLRFSEFGMCYRNEQSGELSGMLRVRGFTQDDGHAFVRPEGIREEIARTLSVIDGMYEAFGLDAHLVLETKPDDAIGDDELWERAHEALRNALEDEGLEYDVAEGEGAFYGPKIAINVEDAIGREWTIGTVQLDFVQPERLDISYVGEDNEEHRPVMIHRALLGSMERFMGVFIEHVAGKFPFWLAPEQVRILPITDDESGYAEEIADELGSFRVEVDDRDWTLGKKIRAGHDDRVPYMIIVGSDEAESGTISVRDREERQEGGVERDDFRRHLEAEYGEKRLHPDFLD</sequence>
<keyword evidence="4 14" id="KW-0820">tRNA-binding</keyword>
<dbReference type="EMBL" id="FRAN01000008">
    <property type="protein sequence ID" value="SHL56765.1"/>
    <property type="molecule type" value="Genomic_DNA"/>
</dbReference>
<feature type="domain" description="TGS" evidence="17">
    <location>
        <begin position="1"/>
        <end position="68"/>
    </location>
</feature>
<dbReference type="Gene3D" id="3.40.50.800">
    <property type="entry name" value="Anticodon-binding domain"/>
    <property type="match status" value="1"/>
</dbReference>
<comment type="subunit">
    <text evidence="14">Homodimer.</text>
</comment>
<dbReference type="InterPro" id="IPR002314">
    <property type="entry name" value="aa-tRNA-synt_IIb"/>
</dbReference>
<dbReference type="RefSeq" id="WP_007982205.1">
    <property type="nucleotide sequence ID" value="NZ_AEMG01000022.1"/>
</dbReference>
<evidence type="ECO:0000313" key="19">
    <source>
        <dbReference type="EMBL" id="SHL56765.1"/>
    </source>
</evidence>
<evidence type="ECO:0000313" key="18">
    <source>
        <dbReference type="EMBL" id="EFW90631.1"/>
    </source>
</evidence>
<dbReference type="SMART" id="SM00863">
    <property type="entry name" value="tRNA_SAD"/>
    <property type="match status" value="1"/>
</dbReference>
<dbReference type="FunFam" id="3.40.50.800:FF:000001">
    <property type="entry name" value="Threonine--tRNA ligase"/>
    <property type="match status" value="1"/>
</dbReference>
<evidence type="ECO:0000256" key="1">
    <source>
        <dbReference type="ARBA" id="ARBA00004496"/>
    </source>
</evidence>
<dbReference type="InterPro" id="IPR018163">
    <property type="entry name" value="Thr/Ala-tRNA-synth_IIc_edit"/>
</dbReference>
<evidence type="ECO:0000256" key="15">
    <source>
        <dbReference type="SAM" id="MobiDB-lite"/>
    </source>
</evidence>
<feature type="region of interest" description="Disordered" evidence="15">
    <location>
        <begin position="606"/>
        <end position="627"/>
    </location>
</feature>
<dbReference type="GO" id="GO:0046872">
    <property type="term" value="F:metal ion binding"/>
    <property type="evidence" value="ECO:0007669"/>
    <property type="project" value="UniProtKB-KW"/>
</dbReference>
<dbReference type="OrthoDB" id="372136at2157"/>
<evidence type="ECO:0000256" key="12">
    <source>
        <dbReference type="ARBA" id="ARBA00023146"/>
    </source>
</evidence>
<keyword evidence="3 14" id="KW-0963">Cytoplasm</keyword>
<evidence type="ECO:0000256" key="11">
    <source>
        <dbReference type="ARBA" id="ARBA00022917"/>
    </source>
</evidence>
<protein>
    <recommendedName>
        <fullName evidence="14">Threonine--tRNA ligase</fullName>
        <ecNumber evidence="14">6.1.1.3</ecNumber>
    </recommendedName>
    <alternativeName>
        <fullName evidence="14">Threonyl-tRNA synthetase</fullName>
        <shortName evidence="14">ThrRS</shortName>
    </alternativeName>
</protein>
<dbReference type="InterPro" id="IPR012676">
    <property type="entry name" value="TGS-like"/>
</dbReference>
<dbReference type="PROSITE" id="PS50862">
    <property type="entry name" value="AA_TRNA_LIGASE_II"/>
    <property type="match status" value="1"/>
</dbReference>
<dbReference type="GO" id="GO:0000049">
    <property type="term" value="F:tRNA binding"/>
    <property type="evidence" value="ECO:0007669"/>
    <property type="project" value="UniProtKB-KW"/>
</dbReference>
<dbReference type="PATRIC" id="fig|797209.4.peg.3541"/>
<dbReference type="AlphaFoldDB" id="E7QXT0"/>
<evidence type="ECO:0000259" key="16">
    <source>
        <dbReference type="PROSITE" id="PS50862"/>
    </source>
</evidence>
<dbReference type="CDD" id="cd00860">
    <property type="entry name" value="ThrRS_anticodon"/>
    <property type="match status" value="1"/>
</dbReference>
<dbReference type="GO" id="GO:0004829">
    <property type="term" value="F:threonine-tRNA ligase activity"/>
    <property type="evidence" value="ECO:0007669"/>
    <property type="project" value="UniProtKB-UniRule"/>
</dbReference>
<keyword evidence="9 14" id="KW-0067">ATP-binding</keyword>
<comment type="caution">
    <text evidence="14">Lacks conserved residue(s) required for the propagation of feature annotation.</text>
</comment>
<dbReference type="SUPFAM" id="SSF55681">
    <property type="entry name" value="Class II aaRS and biotin synthetases"/>
    <property type="match status" value="1"/>
</dbReference>
<name>E7QXT0_HALPU</name>
<reference evidence="19" key="2">
    <citation type="submission" date="2016-11" db="EMBL/GenBank/DDBJ databases">
        <authorList>
            <person name="Jaros S."/>
            <person name="Januszkiewicz K."/>
            <person name="Wedrychowicz H."/>
        </authorList>
    </citation>
    <scope>NUCLEOTIDE SEQUENCE [LARGE SCALE GENOMIC DNA]</scope>
    <source>
        <strain evidence="19">DX253</strain>
    </source>
</reference>
<dbReference type="CDD" id="cd00771">
    <property type="entry name" value="ThrRS_core"/>
    <property type="match status" value="1"/>
</dbReference>
<evidence type="ECO:0000313" key="20">
    <source>
        <dbReference type="Proteomes" id="UP000003751"/>
    </source>
</evidence>
<keyword evidence="7 14" id="KW-0547">Nucleotide-binding</keyword>
<dbReference type="FunFam" id="3.30.930.10:FF:000002">
    <property type="entry name" value="Threonine--tRNA ligase"/>
    <property type="match status" value="1"/>
</dbReference>
<keyword evidence="10 14" id="KW-0694">RNA-binding</keyword>
<reference evidence="18 20" key="1">
    <citation type="journal article" date="2014" name="ISME J.">
        <title>Trehalose/2-sulfotrehalose biosynthesis and glycine-betaine uptake are widely spread mechanisms for osmoadaptation in the Halobacteriales.</title>
        <authorList>
            <person name="Youssef N.H."/>
            <person name="Savage-Ashlock K.N."/>
            <person name="McCully A.L."/>
            <person name="Luedtke B."/>
            <person name="Shaw E.I."/>
            <person name="Hoff W.D."/>
            <person name="Elshahed M.S."/>
        </authorList>
    </citation>
    <scope>NUCLEOTIDE SEQUENCE [LARGE SCALE GENOMIC DNA]</scope>
    <source>
        <strain evidence="18 20">DX253</strain>
    </source>
</reference>
<keyword evidence="12 14" id="KW-0030">Aminoacyl-tRNA synthetase</keyword>
<dbReference type="PANTHER" id="PTHR11451">
    <property type="entry name" value="THREONINE-TRNA LIGASE"/>
    <property type="match status" value="1"/>
</dbReference>
<reference evidence="21" key="3">
    <citation type="submission" date="2016-11" db="EMBL/GenBank/DDBJ databases">
        <authorList>
            <person name="Varghese N."/>
            <person name="Submissions S."/>
        </authorList>
    </citation>
    <scope>NUCLEOTIDE SEQUENCE [LARGE SCALE GENOMIC DNA]</scope>
    <source>
        <strain evidence="21">DX253</strain>
    </source>
</reference>
<comment type="similarity">
    <text evidence="2 14">Belongs to the class-II aminoacyl-tRNA synthetase family.</text>
</comment>
<keyword evidence="8 14" id="KW-0862">Zinc</keyword>
<dbReference type="GO" id="GO:0006435">
    <property type="term" value="P:threonyl-tRNA aminoacylation"/>
    <property type="evidence" value="ECO:0007669"/>
    <property type="project" value="UniProtKB-UniRule"/>
</dbReference>
<feature type="domain" description="Aminoacyl-transfer RNA synthetases class-II family profile" evidence="16">
    <location>
        <begin position="265"/>
        <end position="538"/>
    </location>
</feature>
<comment type="subcellular location">
    <subcellularLocation>
        <location evidence="1 14">Cytoplasm</location>
    </subcellularLocation>
</comment>
<dbReference type="InterPro" id="IPR002320">
    <property type="entry name" value="Thr-tRNA-ligase_IIa"/>
</dbReference>
<dbReference type="Pfam" id="PF02824">
    <property type="entry name" value="TGS"/>
    <property type="match status" value="1"/>
</dbReference>
<dbReference type="EC" id="6.1.1.3" evidence="14"/>
<proteinExistence type="inferred from homology"/>
<feature type="binding site" evidence="14">
    <location>
        <position position="515"/>
    </location>
    <ligand>
        <name>Zn(2+)</name>
        <dbReference type="ChEBI" id="CHEBI:29105"/>
        <note>catalytic</note>
    </ligand>
</feature>
<keyword evidence="5 14" id="KW-0436">Ligase</keyword>
<dbReference type="CDD" id="cd01667">
    <property type="entry name" value="TGS_ThrRS"/>
    <property type="match status" value="1"/>
</dbReference>
<dbReference type="FunFam" id="3.30.980.10:FF:000005">
    <property type="entry name" value="Threonyl-tRNA synthetase, mitochondrial"/>
    <property type="match status" value="1"/>
</dbReference>
<dbReference type="InterPro" id="IPR033728">
    <property type="entry name" value="ThrRS_core"/>
</dbReference>
<evidence type="ECO:0000256" key="5">
    <source>
        <dbReference type="ARBA" id="ARBA00022598"/>
    </source>
</evidence>
<dbReference type="SUPFAM" id="SSF81271">
    <property type="entry name" value="TGS-like"/>
    <property type="match status" value="1"/>
</dbReference>
<evidence type="ECO:0000256" key="6">
    <source>
        <dbReference type="ARBA" id="ARBA00022723"/>
    </source>
</evidence>
<feature type="compositionally biased region" description="Basic and acidic residues" evidence="15">
    <location>
        <begin position="610"/>
        <end position="627"/>
    </location>
</feature>
<dbReference type="Gene3D" id="3.30.980.10">
    <property type="entry name" value="Threonyl-trna Synthetase, Chain A, domain 2"/>
    <property type="match status" value="1"/>
</dbReference>
<dbReference type="InterPro" id="IPR036621">
    <property type="entry name" value="Anticodon-bd_dom_sf"/>
</dbReference>
<dbReference type="Gene3D" id="3.10.20.30">
    <property type="match status" value="1"/>
</dbReference>
<dbReference type="Proteomes" id="UP000003751">
    <property type="component" value="Unassembled WGS sequence"/>
</dbReference>
<dbReference type="PANTHER" id="PTHR11451:SF44">
    <property type="entry name" value="THREONINE--TRNA LIGASE, CHLOROPLASTIC_MITOCHONDRIAL 2"/>
    <property type="match status" value="1"/>
</dbReference>
<dbReference type="GO" id="GO:0005524">
    <property type="term" value="F:ATP binding"/>
    <property type="evidence" value="ECO:0007669"/>
    <property type="project" value="UniProtKB-UniRule"/>
</dbReference>
<evidence type="ECO:0000256" key="3">
    <source>
        <dbReference type="ARBA" id="ARBA00022490"/>
    </source>
</evidence>